<dbReference type="Proteomes" id="UP001333110">
    <property type="component" value="Unassembled WGS sequence"/>
</dbReference>
<evidence type="ECO:0000259" key="14">
    <source>
        <dbReference type="PROSITE" id="PS50835"/>
    </source>
</evidence>
<dbReference type="SMART" id="SM00406">
    <property type="entry name" value="IGv"/>
    <property type="match status" value="2"/>
</dbReference>
<dbReference type="GO" id="GO:0009986">
    <property type="term" value="C:cell surface"/>
    <property type="evidence" value="ECO:0007669"/>
    <property type="project" value="TreeGrafter"/>
</dbReference>
<keyword evidence="5" id="KW-1003">Cell membrane</keyword>
<dbReference type="EMBL" id="JAUNZN010000001">
    <property type="protein sequence ID" value="KAK4831644.1"/>
    <property type="molecule type" value="Genomic_DNA"/>
</dbReference>
<keyword evidence="8" id="KW-0965">Cell junction</keyword>
<keyword evidence="12" id="KW-0393">Immunoglobulin domain</keyword>
<evidence type="ECO:0000256" key="5">
    <source>
        <dbReference type="ARBA" id="ARBA00022475"/>
    </source>
</evidence>
<comment type="subcellular location">
    <subcellularLocation>
        <location evidence="2">Cell junction</location>
        <location evidence="2">Tight junction</location>
    </subcellularLocation>
    <subcellularLocation>
        <location evidence="1">Cell membrane</location>
        <topology evidence="1">Single-pass type I membrane protein</topology>
    </subcellularLocation>
</comment>
<sequence>MFNIFISDIDSGIKCTLSKFADNTKLSGAVDMPEGQDAIQRDLDKLEKWAHVNLMRFNKAKCKVLHLVRGNPQYQYRLGDEGIESSPEEKDLGVLVHEKLDMSQQCALAAQRADGILGCIKRSLWGPQHMKDMDLLEQVQRRATKIIRGMEHLSHEERRRELGLFSLEKRRLWGDLIVALQYFKGSYKKDGDKLFSRACCDRTRDHEVSGISIETDNKNVKAEEFKEAILSCKHKFSKGVSLRIEWKKIQSQGVSFVYYNGEFTGDLRGRAEMLNTGIRIRNVTRKDSGTYRCEISAKSEEGQRLGEATITLTVLVAPTTPVCEVPSSAMTGTVVELSCKETEGSPPSEYQWYKNGVALLQKTGTGSTRAANITYTMNKKSGTLLFNTVTKNDTGEYFCEAYNGIGLSQKCSVKRMQVDDLNVSGIIAAVVFVALVMALCGLGVFYAQKKGYFTSSNSMVLKLKSVTTATFLCRCFYSANFYCKRYCKNDMETFVQL</sequence>
<evidence type="ECO:0000313" key="16">
    <source>
        <dbReference type="Proteomes" id="UP001333110"/>
    </source>
</evidence>
<evidence type="ECO:0000256" key="12">
    <source>
        <dbReference type="ARBA" id="ARBA00023319"/>
    </source>
</evidence>
<reference evidence="15 16" key="1">
    <citation type="journal article" date="2023" name="J. Hered.">
        <title>Chromosome-level genome of the wood stork (Mycteria americana) provides insight into avian chromosome evolution.</title>
        <authorList>
            <person name="Flamio R. Jr."/>
            <person name="Ramstad K.M."/>
        </authorList>
    </citation>
    <scope>NUCLEOTIDE SEQUENCE [LARGE SCALE GENOMIC DNA]</scope>
    <source>
        <strain evidence="15">JAX WOST 10</strain>
    </source>
</reference>
<keyword evidence="6 13" id="KW-0812">Transmembrane</keyword>
<evidence type="ECO:0000256" key="1">
    <source>
        <dbReference type="ARBA" id="ARBA00004251"/>
    </source>
</evidence>
<dbReference type="PROSITE" id="PS50835">
    <property type="entry name" value="IG_LIKE"/>
    <property type="match status" value="2"/>
</dbReference>
<dbReference type="SMART" id="SM00409">
    <property type="entry name" value="IG"/>
    <property type="match status" value="2"/>
</dbReference>
<comment type="similarity">
    <text evidence="3">Belongs to the immunoglobulin superfamily.</text>
</comment>
<dbReference type="PANTHER" id="PTHR44663:SF2">
    <property type="entry name" value="JUNCTIONAL ADHESION MOLECULE B"/>
    <property type="match status" value="1"/>
</dbReference>
<dbReference type="InterPro" id="IPR003598">
    <property type="entry name" value="Ig_sub2"/>
</dbReference>
<evidence type="ECO:0000256" key="2">
    <source>
        <dbReference type="ARBA" id="ARBA00004435"/>
    </source>
</evidence>
<evidence type="ECO:0000256" key="4">
    <source>
        <dbReference type="ARBA" id="ARBA00022427"/>
    </source>
</evidence>
<keyword evidence="16" id="KW-1185">Reference proteome</keyword>
<dbReference type="Gene3D" id="2.60.40.10">
    <property type="entry name" value="Immunoglobulins"/>
    <property type="match status" value="2"/>
</dbReference>
<evidence type="ECO:0000256" key="8">
    <source>
        <dbReference type="ARBA" id="ARBA00022949"/>
    </source>
</evidence>
<evidence type="ECO:0000256" key="13">
    <source>
        <dbReference type="SAM" id="Phobius"/>
    </source>
</evidence>
<dbReference type="Pfam" id="PF13927">
    <property type="entry name" value="Ig_3"/>
    <property type="match status" value="1"/>
</dbReference>
<dbReference type="InterPro" id="IPR042625">
    <property type="entry name" value="JAM2"/>
</dbReference>
<evidence type="ECO:0000256" key="7">
    <source>
        <dbReference type="ARBA" id="ARBA00022729"/>
    </source>
</evidence>
<evidence type="ECO:0000256" key="11">
    <source>
        <dbReference type="ARBA" id="ARBA00023157"/>
    </source>
</evidence>
<dbReference type="InterPro" id="IPR013106">
    <property type="entry name" value="Ig_V-set"/>
</dbReference>
<dbReference type="InterPro" id="IPR036179">
    <property type="entry name" value="Ig-like_dom_sf"/>
</dbReference>
<gene>
    <name evidence="15" type="ORF">QYF61_018611</name>
</gene>
<name>A0AAN7NUK3_MYCAM</name>
<comment type="caution">
    <text evidence="15">The sequence shown here is derived from an EMBL/GenBank/DDBJ whole genome shotgun (WGS) entry which is preliminary data.</text>
</comment>
<dbReference type="GO" id="GO:0005923">
    <property type="term" value="C:bicellular tight junction"/>
    <property type="evidence" value="ECO:0007669"/>
    <property type="project" value="UniProtKB-SubCell"/>
</dbReference>
<evidence type="ECO:0000256" key="10">
    <source>
        <dbReference type="ARBA" id="ARBA00023136"/>
    </source>
</evidence>
<evidence type="ECO:0000256" key="9">
    <source>
        <dbReference type="ARBA" id="ARBA00022989"/>
    </source>
</evidence>
<keyword evidence="4" id="KW-0796">Tight junction</keyword>
<feature type="transmembrane region" description="Helical" evidence="13">
    <location>
        <begin position="423"/>
        <end position="447"/>
    </location>
</feature>
<dbReference type="FunFam" id="2.60.40.10:FF:000342">
    <property type="entry name" value="Junctional adhesion molecule A"/>
    <property type="match status" value="1"/>
</dbReference>
<dbReference type="PANTHER" id="PTHR44663">
    <property type="entry name" value="JUNCTIONAL ADHESION MOLECULE B"/>
    <property type="match status" value="1"/>
</dbReference>
<dbReference type="InterPro" id="IPR013783">
    <property type="entry name" value="Ig-like_fold"/>
</dbReference>
<accession>A0AAN7NUK3</accession>
<evidence type="ECO:0000313" key="15">
    <source>
        <dbReference type="EMBL" id="KAK4831644.1"/>
    </source>
</evidence>
<dbReference type="Pfam" id="PF07686">
    <property type="entry name" value="V-set"/>
    <property type="match status" value="1"/>
</dbReference>
<protein>
    <recommendedName>
        <fullName evidence="14">Ig-like domain-containing protein</fullName>
    </recommendedName>
</protein>
<dbReference type="AlphaFoldDB" id="A0AAN7NUK3"/>
<organism evidence="15 16">
    <name type="scientific">Mycteria americana</name>
    <name type="common">Wood stork</name>
    <dbReference type="NCBI Taxonomy" id="33587"/>
    <lineage>
        <taxon>Eukaryota</taxon>
        <taxon>Metazoa</taxon>
        <taxon>Chordata</taxon>
        <taxon>Craniata</taxon>
        <taxon>Vertebrata</taxon>
        <taxon>Euteleostomi</taxon>
        <taxon>Archelosauria</taxon>
        <taxon>Archosauria</taxon>
        <taxon>Dinosauria</taxon>
        <taxon>Saurischia</taxon>
        <taxon>Theropoda</taxon>
        <taxon>Coelurosauria</taxon>
        <taxon>Aves</taxon>
        <taxon>Neognathae</taxon>
        <taxon>Neoaves</taxon>
        <taxon>Aequornithes</taxon>
        <taxon>Ciconiiformes</taxon>
        <taxon>Ciconiidae</taxon>
        <taxon>Mycteria</taxon>
    </lineage>
</organism>
<feature type="domain" description="Ig-like" evidence="14">
    <location>
        <begin position="318"/>
        <end position="419"/>
    </location>
</feature>
<keyword evidence="7" id="KW-0732">Signal</keyword>
<evidence type="ECO:0000256" key="3">
    <source>
        <dbReference type="ARBA" id="ARBA00008637"/>
    </source>
</evidence>
<evidence type="ECO:0000256" key="6">
    <source>
        <dbReference type="ARBA" id="ARBA00022692"/>
    </source>
</evidence>
<dbReference type="GO" id="GO:0007159">
    <property type="term" value="P:leukocyte cell-cell adhesion"/>
    <property type="evidence" value="ECO:0007669"/>
    <property type="project" value="TreeGrafter"/>
</dbReference>
<dbReference type="GO" id="GO:0098636">
    <property type="term" value="C:protein complex involved in cell adhesion"/>
    <property type="evidence" value="ECO:0007669"/>
    <property type="project" value="TreeGrafter"/>
</dbReference>
<feature type="domain" description="Ig-like" evidence="14">
    <location>
        <begin position="209"/>
        <end position="311"/>
    </location>
</feature>
<keyword evidence="9 13" id="KW-1133">Transmembrane helix</keyword>
<dbReference type="InterPro" id="IPR003599">
    <property type="entry name" value="Ig_sub"/>
</dbReference>
<keyword evidence="10 13" id="KW-0472">Membrane</keyword>
<dbReference type="InterPro" id="IPR007110">
    <property type="entry name" value="Ig-like_dom"/>
</dbReference>
<proteinExistence type="inferred from homology"/>
<dbReference type="SMART" id="SM00408">
    <property type="entry name" value="IGc2"/>
    <property type="match status" value="1"/>
</dbReference>
<dbReference type="GO" id="GO:0005886">
    <property type="term" value="C:plasma membrane"/>
    <property type="evidence" value="ECO:0007669"/>
    <property type="project" value="UniProtKB-SubCell"/>
</dbReference>
<dbReference type="SUPFAM" id="SSF48726">
    <property type="entry name" value="Immunoglobulin"/>
    <property type="match status" value="2"/>
</dbReference>
<keyword evidence="11" id="KW-1015">Disulfide bond</keyword>